<dbReference type="AlphaFoldDB" id="A0AA47JN42"/>
<dbReference type="Proteomes" id="UP001156560">
    <property type="component" value="Plasmid pHLC"/>
</dbReference>
<reference evidence="2" key="1">
    <citation type="submission" date="2022-12" db="EMBL/GenBank/DDBJ databases">
        <title>Vibrio parahaemolyticus become highly virulent by producing novel Tc toxins.</title>
        <authorList>
            <person name="Yang F."/>
            <person name="You Y."/>
            <person name="Lai Q."/>
            <person name="Xu L."/>
            <person name="Li F."/>
        </authorList>
    </citation>
    <scope>NUCLEOTIDE SEQUENCE</scope>
    <source>
        <strain evidence="2">Vp-HL-202005</strain>
        <plasmid evidence="2">pHLC</plasmid>
    </source>
</reference>
<evidence type="ECO:0000313" key="2">
    <source>
        <dbReference type="EMBL" id="WAT93905.1"/>
    </source>
</evidence>
<keyword evidence="2" id="KW-0614">Plasmid</keyword>
<evidence type="ECO:0000256" key="1">
    <source>
        <dbReference type="SAM" id="Phobius"/>
    </source>
</evidence>
<organism evidence="2 3">
    <name type="scientific">Vibrio parahaemolyticus</name>
    <dbReference type="NCBI Taxonomy" id="670"/>
    <lineage>
        <taxon>Bacteria</taxon>
        <taxon>Pseudomonadati</taxon>
        <taxon>Pseudomonadota</taxon>
        <taxon>Gammaproteobacteria</taxon>
        <taxon>Vibrionales</taxon>
        <taxon>Vibrionaceae</taxon>
        <taxon>Vibrio</taxon>
    </lineage>
</organism>
<keyword evidence="1" id="KW-0812">Transmembrane</keyword>
<feature type="transmembrane region" description="Helical" evidence="1">
    <location>
        <begin position="80"/>
        <end position="97"/>
    </location>
</feature>
<accession>A0AA47JN42</accession>
<dbReference type="EMBL" id="CP114198">
    <property type="protein sequence ID" value="WAT93905.1"/>
    <property type="molecule type" value="Genomic_DNA"/>
</dbReference>
<keyword evidence="1" id="KW-0472">Membrane</keyword>
<feature type="transmembrane region" description="Helical" evidence="1">
    <location>
        <begin position="29"/>
        <end position="46"/>
    </location>
</feature>
<protein>
    <submittedName>
        <fullName evidence="2">Uncharacterized protein</fullName>
    </submittedName>
</protein>
<evidence type="ECO:0000313" key="3">
    <source>
        <dbReference type="Proteomes" id="UP001156560"/>
    </source>
</evidence>
<geneLocation type="plasmid" evidence="2 3">
    <name>pHLC</name>
</geneLocation>
<feature type="transmembrane region" description="Helical" evidence="1">
    <location>
        <begin position="6"/>
        <end position="22"/>
    </location>
</feature>
<proteinExistence type="predicted"/>
<sequence length="104" mass="12133">MIENIAFIILSIIWVIVLRTINTNRSEKLVFALKYILMIITGYQYYSIFVYGGQIKGGYTAEDILLFQDFLVKTLQLPSYIQFFAFAIFLFVCFFCHPKHKKGA</sequence>
<gene>
    <name evidence="2" type="ORF">O1Q84_27395</name>
</gene>
<name>A0AA47JN42_VIBPH</name>
<dbReference type="RefSeq" id="WP_159408200.1">
    <property type="nucleotide sequence ID" value="NZ_CP034292.1"/>
</dbReference>
<keyword evidence="1" id="KW-1133">Transmembrane helix</keyword>